<comment type="caution">
    <text evidence="4">The sequence shown here is derived from an EMBL/GenBank/DDBJ whole genome shotgun (WGS) entry which is preliminary data.</text>
</comment>
<proteinExistence type="predicted"/>
<dbReference type="SMART" id="SM00448">
    <property type="entry name" value="REC"/>
    <property type="match status" value="1"/>
</dbReference>
<sequence>MSIDKLSGLRVLCVEDDPDIRAIAELALGDVGGFDVKLCASGAEALSVVDDFQPELVLLDVMMPGMDGPETLRALRAYESLQSTPVIFMTARLQPDEIKEYLALGAIDVIPKPFDPMTLGEQIGGILDRHSGTTGYR</sequence>
<feature type="modified residue" description="4-aspartylphosphate" evidence="2">
    <location>
        <position position="60"/>
    </location>
</feature>
<evidence type="ECO:0000313" key="4">
    <source>
        <dbReference type="EMBL" id="GGY71827.1"/>
    </source>
</evidence>
<evidence type="ECO:0000259" key="3">
    <source>
        <dbReference type="PROSITE" id="PS50110"/>
    </source>
</evidence>
<dbReference type="Gene3D" id="3.40.50.2300">
    <property type="match status" value="1"/>
</dbReference>
<dbReference type="SUPFAM" id="SSF52172">
    <property type="entry name" value="CheY-like"/>
    <property type="match status" value="1"/>
</dbReference>
<dbReference type="InterPro" id="IPR050595">
    <property type="entry name" value="Bact_response_regulator"/>
</dbReference>
<evidence type="ECO:0000256" key="1">
    <source>
        <dbReference type="ARBA" id="ARBA00022553"/>
    </source>
</evidence>
<evidence type="ECO:0000256" key="2">
    <source>
        <dbReference type="PROSITE-ProRule" id="PRU00169"/>
    </source>
</evidence>
<keyword evidence="5" id="KW-1185">Reference proteome</keyword>
<gene>
    <name evidence="4" type="ORF">GCM10007071_18520</name>
</gene>
<protein>
    <submittedName>
        <fullName evidence="4">Response regulator</fullName>
    </submittedName>
</protein>
<dbReference type="PROSITE" id="PS50110">
    <property type="entry name" value="RESPONSE_REGULATORY"/>
    <property type="match status" value="1"/>
</dbReference>
<dbReference type="InterPro" id="IPR011006">
    <property type="entry name" value="CheY-like_superfamily"/>
</dbReference>
<name>A0ABQ3B2P9_9GAMM</name>
<dbReference type="InterPro" id="IPR001789">
    <property type="entry name" value="Sig_transdc_resp-reg_receiver"/>
</dbReference>
<organism evidence="4 5">
    <name type="scientific">Marinobacter zhanjiangensis</name>
    <dbReference type="NCBI Taxonomy" id="578215"/>
    <lineage>
        <taxon>Bacteria</taxon>
        <taxon>Pseudomonadati</taxon>
        <taxon>Pseudomonadota</taxon>
        <taxon>Gammaproteobacteria</taxon>
        <taxon>Pseudomonadales</taxon>
        <taxon>Marinobacteraceae</taxon>
        <taxon>Marinobacter</taxon>
    </lineage>
</organism>
<dbReference type="RefSeq" id="WP_227712420.1">
    <property type="nucleotide sequence ID" value="NZ_BMXV01000004.1"/>
</dbReference>
<keyword evidence="1 2" id="KW-0597">Phosphoprotein</keyword>
<dbReference type="Proteomes" id="UP000601597">
    <property type="component" value="Unassembled WGS sequence"/>
</dbReference>
<feature type="domain" description="Response regulatory" evidence="3">
    <location>
        <begin position="10"/>
        <end position="127"/>
    </location>
</feature>
<evidence type="ECO:0000313" key="5">
    <source>
        <dbReference type="Proteomes" id="UP000601597"/>
    </source>
</evidence>
<dbReference type="PANTHER" id="PTHR44591">
    <property type="entry name" value="STRESS RESPONSE REGULATOR PROTEIN 1"/>
    <property type="match status" value="1"/>
</dbReference>
<reference evidence="5" key="1">
    <citation type="journal article" date="2019" name="Int. J. Syst. Evol. Microbiol.">
        <title>The Global Catalogue of Microorganisms (GCM) 10K type strain sequencing project: providing services to taxonomists for standard genome sequencing and annotation.</title>
        <authorList>
            <consortium name="The Broad Institute Genomics Platform"/>
            <consortium name="The Broad Institute Genome Sequencing Center for Infectious Disease"/>
            <person name="Wu L."/>
            <person name="Ma J."/>
        </authorList>
    </citation>
    <scope>NUCLEOTIDE SEQUENCE [LARGE SCALE GENOMIC DNA]</scope>
    <source>
        <strain evidence="5">KCTC 22280</strain>
    </source>
</reference>
<dbReference type="PANTHER" id="PTHR44591:SF3">
    <property type="entry name" value="RESPONSE REGULATORY DOMAIN-CONTAINING PROTEIN"/>
    <property type="match status" value="1"/>
</dbReference>
<accession>A0ABQ3B2P9</accession>
<dbReference type="EMBL" id="BMXV01000004">
    <property type="protein sequence ID" value="GGY71827.1"/>
    <property type="molecule type" value="Genomic_DNA"/>
</dbReference>
<dbReference type="Pfam" id="PF00072">
    <property type="entry name" value="Response_reg"/>
    <property type="match status" value="1"/>
</dbReference>